<keyword evidence="1" id="KW-0812">Transmembrane</keyword>
<reference evidence="2 3" key="1">
    <citation type="journal article" date="2019" name="Genome Biol. Evol.">
        <title>Insights into the evolution of the New World diploid cottons (Gossypium, subgenus Houzingenia) based on genome sequencing.</title>
        <authorList>
            <person name="Grover C.E."/>
            <person name="Arick M.A. 2nd"/>
            <person name="Thrash A."/>
            <person name="Conover J.L."/>
            <person name="Sanders W.S."/>
            <person name="Peterson D.G."/>
            <person name="Frelichowski J.E."/>
            <person name="Scheffler J.A."/>
            <person name="Scheffler B.E."/>
            <person name="Wendel J.F."/>
        </authorList>
    </citation>
    <scope>NUCLEOTIDE SEQUENCE [LARGE SCALE GENOMIC DNA]</scope>
    <source>
        <strain evidence="2">27</strain>
        <tissue evidence="2">Leaf</tissue>
    </source>
</reference>
<accession>A0A7J8TCT9</accession>
<organism evidence="2 3">
    <name type="scientific">Gossypium davidsonii</name>
    <name type="common">Davidson's cotton</name>
    <name type="synonym">Gossypium klotzschianum subsp. davidsonii</name>
    <dbReference type="NCBI Taxonomy" id="34287"/>
    <lineage>
        <taxon>Eukaryota</taxon>
        <taxon>Viridiplantae</taxon>
        <taxon>Streptophyta</taxon>
        <taxon>Embryophyta</taxon>
        <taxon>Tracheophyta</taxon>
        <taxon>Spermatophyta</taxon>
        <taxon>Magnoliopsida</taxon>
        <taxon>eudicotyledons</taxon>
        <taxon>Gunneridae</taxon>
        <taxon>Pentapetalae</taxon>
        <taxon>rosids</taxon>
        <taxon>malvids</taxon>
        <taxon>Malvales</taxon>
        <taxon>Malvaceae</taxon>
        <taxon>Malvoideae</taxon>
        <taxon>Gossypium</taxon>
    </lineage>
</organism>
<evidence type="ECO:0000313" key="3">
    <source>
        <dbReference type="Proteomes" id="UP000593561"/>
    </source>
</evidence>
<sequence length="40" mass="4731">MYGIVWALGLFRGIMMVLCLVVALSFWTIKWMLNGLRWKL</sequence>
<protein>
    <submittedName>
        <fullName evidence="2">Uncharacterized protein</fullName>
    </submittedName>
</protein>
<evidence type="ECO:0000256" key="1">
    <source>
        <dbReference type="SAM" id="Phobius"/>
    </source>
</evidence>
<keyword evidence="1" id="KW-0472">Membrane</keyword>
<dbReference type="AlphaFoldDB" id="A0A7J8TCT9"/>
<keyword evidence="1" id="KW-1133">Transmembrane helix</keyword>
<proteinExistence type="predicted"/>
<dbReference type="Proteomes" id="UP000593561">
    <property type="component" value="Unassembled WGS sequence"/>
</dbReference>
<comment type="caution">
    <text evidence="2">The sequence shown here is derived from an EMBL/GenBank/DDBJ whole genome shotgun (WGS) entry which is preliminary data.</text>
</comment>
<gene>
    <name evidence="2" type="ORF">Godav_025937</name>
</gene>
<keyword evidence="3" id="KW-1185">Reference proteome</keyword>
<feature type="transmembrane region" description="Helical" evidence="1">
    <location>
        <begin position="6"/>
        <end position="29"/>
    </location>
</feature>
<name>A0A7J8TCT9_GOSDV</name>
<dbReference type="EMBL" id="JABFAC010243863">
    <property type="protein sequence ID" value="MBA0635971.1"/>
    <property type="molecule type" value="Genomic_DNA"/>
</dbReference>
<evidence type="ECO:0000313" key="2">
    <source>
        <dbReference type="EMBL" id="MBA0635971.1"/>
    </source>
</evidence>